<dbReference type="InterPro" id="IPR001610">
    <property type="entry name" value="PAC"/>
</dbReference>
<dbReference type="SUPFAM" id="SSF55874">
    <property type="entry name" value="ATPase domain of HSP90 chaperone/DNA topoisomerase II/histidine kinase"/>
    <property type="match status" value="1"/>
</dbReference>
<evidence type="ECO:0000256" key="3">
    <source>
        <dbReference type="ARBA" id="ARBA00022553"/>
    </source>
</evidence>
<feature type="domain" description="PAC" evidence="9">
    <location>
        <begin position="334"/>
        <end position="386"/>
    </location>
</feature>
<dbReference type="SMART" id="SM00091">
    <property type="entry name" value="PAS"/>
    <property type="match status" value="3"/>
</dbReference>
<dbReference type="Pfam" id="PF00989">
    <property type="entry name" value="PAS"/>
    <property type="match status" value="1"/>
</dbReference>
<evidence type="ECO:0000259" key="9">
    <source>
        <dbReference type="PROSITE" id="PS50113"/>
    </source>
</evidence>
<feature type="domain" description="PAS" evidence="8">
    <location>
        <begin position="8"/>
        <end position="43"/>
    </location>
</feature>
<comment type="catalytic activity">
    <reaction evidence="1">
        <text>ATP + protein L-histidine = ADP + protein N-phospho-L-histidine.</text>
        <dbReference type="EC" id="2.7.13.3"/>
    </reaction>
</comment>
<dbReference type="PROSITE" id="PS50109">
    <property type="entry name" value="HIS_KIN"/>
    <property type="match status" value="1"/>
</dbReference>
<dbReference type="PROSITE" id="PS50112">
    <property type="entry name" value="PAS"/>
    <property type="match status" value="2"/>
</dbReference>
<dbReference type="PANTHER" id="PTHR43047:SF72">
    <property type="entry name" value="OSMOSENSING HISTIDINE PROTEIN KINASE SLN1"/>
    <property type="match status" value="1"/>
</dbReference>
<keyword evidence="5 10" id="KW-0418">Kinase</keyword>
<keyword evidence="3" id="KW-0597">Phosphoprotein</keyword>
<dbReference type="Gene3D" id="1.10.287.130">
    <property type="match status" value="1"/>
</dbReference>
<dbReference type="InterPro" id="IPR000014">
    <property type="entry name" value="PAS"/>
</dbReference>
<evidence type="ECO:0000313" key="10">
    <source>
        <dbReference type="EMBL" id="EDQ03254.1"/>
    </source>
</evidence>
<dbReference type="InterPro" id="IPR013655">
    <property type="entry name" value="PAS_fold_3"/>
</dbReference>
<organism evidence="10 11">
    <name type="scientific">Sulfitobacter indolifex HEL-45</name>
    <dbReference type="NCBI Taxonomy" id="391624"/>
    <lineage>
        <taxon>Bacteria</taxon>
        <taxon>Pseudomonadati</taxon>
        <taxon>Pseudomonadota</taxon>
        <taxon>Alphaproteobacteria</taxon>
        <taxon>Rhodobacterales</taxon>
        <taxon>Roseobacteraceae</taxon>
        <taxon>Sulfitobacter</taxon>
    </lineage>
</organism>
<dbReference type="PANTHER" id="PTHR43047">
    <property type="entry name" value="TWO-COMPONENT HISTIDINE PROTEIN KINASE"/>
    <property type="match status" value="1"/>
</dbReference>
<keyword evidence="11" id="KW-1185">Reference proteome</keyword>
<dbReference type="Pfam" id="PF13426">
    <property type="entry name" value="PAS_9"/>
    <property type="match status" value="1"/>
</dbReference>
<name>A0ABP2D4R2_9RHOB</name>
<dbReference type="CDD" id="cd16922">
    <property type="entry name" value="HATPase_EvgS-ArcB-TorS-like"/>
    <property type="match status" value="1"/>
</dbReference>
<dbReference type="GO" id="GO:0016301">
    <property type="term" value="F:kinase activity"/>
    <property type="evidence" value="ECO:0007669"/>
    <property type="project" value="UniProtKB-KW"/>
</dbReference>
<dbReference type="CDD" id="cd00082">
    <property type="entry name" value="HisKA"/>
    <property type="match status" value="1"/>
</dbReference>
<dbReference type="InterPro" id="IPR013767">
    <property type="entry name" value="PAS_fold"/>
</dbReference>
<feature type="domain" description="Histidine kinase" evidence="7">
    <location>
        <begin position="390"/>
        <end position="609"/>
    </location>
</feature>
<evidence type="ECO:0000313" key="11">
    <source>
        <dbReference type="Proteomes" id="UP000003257"/>
    </source>
</evidence>
<dbReference type="Pfam" id="PF08447">
    <property type="entry name" value="PAS_3"/>
    <property type="match status" value="1"/>
</dbReference>
<evidence type="ECO:0000259" key="7">
    <source>
        <dbReference type="PROSITE" id="PS50109"/>
    </source>
</evidence>
<dbReference type="NCBIfam" id="TIGR00229">
    <property type="entry name" value="sensory_box"/>
    <property type="match status" value="3"/>
</dbReference>
<accession>A0ABP2D4R2</accession>
<dbReference type="CDD" id="cd00130">
    <property type="entry name" value="PAS"/>
    <property type="match status" value="2"/>
</dbReference>
<protein>
    <recommendedName>
        <fullName evidence="2">histidine kinase</fullName>
        <ecNumber evidence="2">2.7.13.3</ecNumber>
    </recommendedName>
</protein>
<dbReference type="PROSITE" id="PS50113">
    <property type="entry name" value="PAC"/>
    <property type="match status" value="1"/>
</dbReference>
<dbReference type="InterPro" id="IPR036097">
    <property type="entry name" value="HisK_dim/P_sf"/>
</dbReference>
<feature type="region of interest" description="Disordered" evidence="6">
    <location>
        <begin position="613"/>
        <end position="641"/>
    </location>
</feature>
<dbReference type="InterPro" id="IPR000700">
    <property type="entry name" value="PAS-assoc_C"/>
</dbReference>
<dbReference type="InterPro" id="IPR036890">
    <property type="entry name" value="HATPase_C_sf"/>
</dbReference>
<keyword evidence="4" id="KW-0808">Transferase</keyword>
<sequence length="641" mass="70666">MCTEHHDAEAMFQSIVDNSPFGVWVVDQDGLVVFSNRSAEALLLHRWTKTTGAQIAELLPALSVSNGGLTITDLKIGDFENIISLPSDDDARYGEVNLSQFKDAEGRPFTIVNVNEITSRVKSWYALRDQEERWNLALEGSQIGVFESDLRTGAGRASDAWYQLLGICDANGKDSDREWRERIHPDDREEVEALDAECIAGRVERSEAKFRMRVGDNDWRWMRSILRVTERDEQGDPVRVLGTMIDTTPLETALALAEARRAGLEVLVSNAPVAMAVMSLDGTFLLLNDPCYSLFGYAAGQLERKNLWQLSGQKTLENLKAEVEALFNGDSSISRVEEKYVRPNGEVIDIAIRISIYRPERVSDSRLIVQMVDITETKRLEALKNDFVATVSHELRTPLASVHGALRLLAGVIGEGAPEQVDKLLGMASRNSERLTQVVNDLLDFQKLTAGHFSVEITQVDAVDIVQQTVVDNEPFANKFSVSVLVDAPEHPVIIHADAQRLKQVLTNLLSNAAKFSDCGTTVDVKAGIDEEAFLISVTNRGRGISPEFGKRLFEPFSQQAEHLTRDREGTGLGLAISKELVENMGGAIGYSSQINVQTTFWVRLPLALPTGASARPRPSGSIEAPSSPTSSSPERNGTTY</sequence>
<dbReference type="EC" id="2.7.13.3" evidence="2"/>
<evidence type="ECO:0000256" key="1">
    <source>
        <dbReference type="ARBA" id="ARBA00000085"/>
    </source>
</evidence>
<dbReference type="PRINTS" id="PR00344">
    <property type="entry name" value="BCTRLSENSOR"/>
</dbReference>
<dbReference type="Proteomes" id="UP000003257">
    <property type="component" value="Unassembled WGS sequence"/>
</dbReference>
<gene>
    <name evidence="10" type="ORF">OIHEL45_19681</name>
</gene>
<reference evidence="10 11" key="1">
    <citation type="submission" date="2007-11" db="EMBL/GenBank/DDBJ databases">
        <authorList>
            <person name="Wagner-Dobler I."/>
            <person name="Ferriera S."/>
            <person name="Johnson J."/>
            <person name="Kravitz S."/>
            <person name="Beeson K."/>
            <person name="Sutton G."/>
            <person name="Rogers Y.-H."/>
            <person name="Friedman R."/>
            <person name="Frazier M."/>
            <person name="Venter J.C."/>
        </authorList>
    </citation>
    <scope>NUCLEOTIDE SEQUENCE [LARGE SCALE GENOMIC DNA]</scope>
    <source>
        <strain evidence="10 11">HEL-45</strain>
    </source>
</reference>
<dbReference type="InterPro" id="IPR005467">
    <property type="entry name" value="His_kinase_dom"/>
</dbReference>
<dbReference type="SMART" id="SM00387">
    <property type="entry name" value="HATPase_c"/>
    <property type="match status" value="1"/>
</dbReference>
<dbReference type="InterPro" id="IPR003594">
    <property type="entry name" value="HATPase_dom"/>
</dbReference>
<dbReference type="InterPro" id="IPR003661">
    <property type="entry name" value="HisK_dim/P_dom"/>
</dbReference>
<dbReference type="EMBL" id="ABID01000028">
    <property type="protein sequence ID" value="EDQ03254.1"/>
    <property type="molecule type" value="Genomic_DNA"/>
</dbReference>
<feature type="domain" description="PAS" evidence="8">
    <location>
        <begin position="260"/>
        <end position="330"/>
    </location>
</feature>
<proteinExistence type="predicted"/>
<dbReference type="SMART" id="SM00388">
    <property type="entry name" value="HisKA"/>
    <property type="match status" value="1"/>
</dbReference>
<comment type="caution">
    <text evidence="10">The sequence shown here is derived from an EMBL/GenBank/DDBJ whole genome shotgun (WGS) entry which is preliminary data.</text>
</comment>
<dbReference type="InterPro" id="IPR004358">
    <property type="entry name" value="Sig_transdc_His_kin-like_C"/>
</dbReference>
<evidence type="ECO:0000256" key="6">
    <source>
        <dbReference type="SAM" id="MobiDB-lite"/>
    </source>
</evidence>
<dbReference type="Gene3D" id="3.30.565.10">
    <property type="entry name" value="Histidine kinase-like ATPase, C-terminal domain"/>
    <property type="match status" value="1"/>
</dbReference>
<dbReference type="Gene3D" id="3.30.450.20">
    <property type="entry name" value="PAS domain"/>
    <property type="match status" value="3"/>
</dbReference>
<dbReference type="SMART" id="SM00086">
    <property type="entry name" value="PAC"/>
    <property type="match status" value="2"/>
</dbReference>
<dbReference type="Pfam" id="PF02518">
    <property type="entry name" value="HATPase_c"/>
    <property type="match status" value="1"/>
</dbReference>
<dbReference type="SUPFAM" id="SSF47384">
    <property type="entry name" value="Homodimeric domain of signal transducing histidine kinase"/>
    <property type="match status" value="1"/>
</dbReference>
<dbReference type="Pfam" id="PF00512">
    <property type="entry name" value="HisKA"/>
    <property type="match status" value="1"/>
</dbReference>
<dbReference type="SUPFAM" id="SSF55785">
    <property type="entry name" value="PYP-like sensor domain (PAS domain)"/>
    <property type="match status" value="3"/>
</dbReference>
<evidence type="ECO:0000256" key="4">
    <source>
        <dbReference type="ARBA" id="ARBA00022679"/>
    </source>
</evidence>
<evidence type="ECO:0000256" key="2">
    <source>
        <dbReference type="ARBA" id="ARBA00012438"/>
    </source>
</evidence>
<evidence type="ECO:0000256" key="5">
    <source>
        <dbReference type="ARBA" id="ARBA00022777"/>
    </source>
</evidence>
<feature type="compositionally biased region" description="Low complexity" evidence="6">
    <location>
        <begin position="620"/>
        <end position="634"/>
    </location>
</feature>
<dbReference type="InterPro" id="IPR035965">
    <property type="entry name" value="PAS-like_dom_sf"/>
</dbReference>
<evidence type="ECO:0000259" key="8">
    <source>
        <dbReference type="PROSITE" id="PS50112"/>
    </source>
</evidence>